<evidence type="ECO:0000313" key="5">
    <source>
        <dbReference type="EMBL" id="CAF1620763.1"/>
    </source>
</evidence>
<organism evidence="6 7">
    <name type="scientific">Rotaria magnacalcarata</name>
    <dbReference type="NCBI Taxonomy" id="392030"/>
    <lineage>
        <taxon>Eukaryota</taxon>
        <taxon>Metazoa</taxon>
        <taxon>Spiralia</taxon>
        <taxon>Gnathifera</taxon>
        <taxon>Rotifera</taxon>
        <taxon>Eurotatoria</taxon>
        <taxon>Bdelloidea</taxon>
        <taxon>Philodinida</taxon>
        <taxon>Philodinidae</taxon>
        <taxon>Rotaria</taxon>
    </lineage>
</organism>
<dbReference type="AlphaFoldDB" id="A0A816XS69"/>
<evidence type="ECO:0000256" key="3">
    <source>
        <dbReference type="ARBA" id="ARBA00023599"/>
    </source>
</evidence>
<gene>
    <name evidence="5" type="ORF">KQP761_LOCUS24642</name>
    <name evidence="6" type="ORF">WKI299_LOCUS30117</name>
</gene>
<reference evidence="6" key="1">
    <citation type="submission" date="2021-02" db="EMBL/GenBank/DDBJ databases">
        <authorList>
            <person name="Nowell W R."/>
        </authorList>
    </citation>
    <scope>NUCLEOTIDE SEQUENCE</scope>
</reference>
<accession>A0A816XS69</accession>
<comment type="similarity">
    <text evidence="3">Belongs to the inositol 1,4,5-trisphosphate 5-phosphatase type I family.</text>
</comment>
<dbReference type="PANTHER" id="PTHR12997">
    <property type="entry name" value="TYPE I INOSITOL-1,4,5-TRISPHOSPHATE 5-PHOSPHATASE"/>
    <property type="match status" value="1"/>
</dbReference>
<dbReference type="Gene3D" id="3.60.10.10">
    <property type="entry name" value="Endonuclease/exonuclease/phosphatase"/>
    <property type="match status" value="1"/>
</dbReference>
<dbReference type="Proteomes" id="UP000663834">
    <property type="component" value="Unassembled WGS sequence"/>
</dbReference>
<comment type="caution">
    <text evidence="6">The sequence shown here is derived from an EMBL/GenBank/DDBJ whole genome shotgun (WGS) entry which is preliminary data.</text>
</comment>
<dbReference type="EMBL" id="CAJNRF010013561">
    <property type="protein sequence ID" value="CAF2150045.1"/>
    <property type="molecule type" value="Genomic_DNA"/>
</dbReference>
<dbReference type="InterPro" id="IPR036691">
    <property type="entry name" value="Endo/exonu/phosph_ase_sf"/>
</dbReference>
<evidence type="ECO:0000256" key="1">
    <source>
        <dbReference type="ARBA" id="ARBA00012997"/>
    </source>
</evidence>
<protein>
    <recommendedName>
        <fullName evidence="1">inositol-polyphosphate 5-phosphatase</fullName>
        <ecNumber evidence="1">3.1.3.56</ecNumber>
    </recommendedName>
</protein>
<dbReference type="InterPro" id="IPR039737">
    <property type="entry name" value="INPP5A"/>
</dbReference>
<dbReference type="GO" id="GO:0004445">
    <property type="term" value="F:inositol-polyphosphate 5-phosphatase activity"/>
    <property type="evidence" value="ECO:0007669"/>
    <property type="project" value="UniProtKB-EC"/>
</dbReference>
<dbReference type="InterPro" id="IPR000300">
    <property type="entry name" value="IPPc"/>
</dbReference>
<dbReference type="Proteomes" id="UP000663856">
    <property type="component" value="Unassembled WGS sequence"/>
</dbReference>
<dbReference type="GO" id="GO:0046856">
    <property type="term" value="P:phosphatidylinositol dephosphorylation"/>
    <property type="evidence" value="ECO:0007669"/>
    <property type="project" value="InterPro"/>
</dbReference>
<evidence type="ECO:0000259" key="4">
    <source>
        <dbReference type="SMART" id="SM00128"/>
    </source>
</evidence>
<dbReference type="Pfam" id="PF22669">
    <property type="entry name" value="Exo_endo_phos2"/>
    <property type="match status" value="1"/>
</dbReference>
<evidence type="ECO:0000313" key="6">
    <source>
        <dbReference type="EMBL" id="CAF2150045.1"/>
    </source>
</evidence>
<keyword evidence="2" id="KW-0378">Hydrolase</keyword>
<feature type="domain" description="Inositol polyphosphate-related phosphatase" evidence="4">
    <location>
        <begin position="12"/>
        <end position="404"/>
    </location>
</feature>
<evidence type="ECO:0000256" key="2">
    <source>
        <dbReference type="ARBA" id="ARBA00022801"/>
    </source>
</evidence>
<dbReference type="SMART" id="SM00128">
    <property type="entry name" value="IPPc"/>
    <property type="match status" value="1"/>
</dbReference>
<dbReference type="OrthoDB" id="5780965at2759"/>
<dbReference type="SUPFAM" id="SSF56219">
    <property type="entry name" value="DNase I-like"/>
    <property type="match status" value="1"/>
</dbReference>
<sequence>MSIEHTLLLNQANVRLLLVTANTGSIFEKPDLLAAWLIEFGNLVRQHPSDFIALHCQEVGGKDYEKFMHTLDQFLKNFLELPEISSDFTRYRLYFDSDYTSQEAFTALGCVYLIRQNLSVQQWNFTSSSFQAVVNRQIFAGNLVNAQTIRKEKYPKEFCPEAKWSRKGFTQTRWLINGFTFDLVNVHLFHDASNLLAIEHSPSMYSKCRRSALQYTLQNLSLDCSGKHVPYVIFGDFNFRLDARRLVDYISEKRSDLIDEIREENSDEITKMIIKNEHNIPKLTIQKKEFNLHDNHDSFFNINTQQARMFDFESSSFDDHIFEYEKAFPPSYPYSEEQHEARSYLRARCPAWCDRILLSHSFKNIVDTQTENPTYDTIGYDVCVGDHKPVYLSLTIRLVQDANDHIQRLKTLNRPSNIKTELHTLNVQNNKSLETLSESTDPEDLLSKKSLLLPTTSMLTNDDDHRTVLAHYVFPANIKHTIVRFIRETPV</sequence>
<evidence type="ECO:0000313" key="7">
    <source>
        <dbReference type="Proteomes" id="UP000663856"/>
    </source>
</evidence>
<dbReference type="PANTHER" id="PTHR12997:SF2">
    <property type="entry name" value="INOSITOL POLYPHOSPHATE-5-PHOSPHATASE A"/>
    <property type="match status" value="1"/>
</dbReference>
<proteinExistence type="inferred from homology"/>
<dbReference type="EMBL" id="CAJNOW010013413">
    <property type="protein sequence ID" value="CAF1620763.1"/>
    <property type="molecule type" value="Genomic_DNA"/>
</dbReference>
<name>A0A816XS69_9BILA</name>
<dbReference type="EC" id="3.1.3.56" evidence="1"/>